<evidence type="ECO:0000313" key="1">
    <source>
        <dbReference type="EMBL" id="WNZ27442.1"/>
    </source>
</evidence>
<dbReference type="RefSeq" id="WP_316435730.1">
    <property type="nucleotide sequence ID" value="NZ_CP053587.1"/>
</dbReference>
<name>A0AA96WK75_9CYAN</name>
<dbReference type="EMBL" id="CP053587">
    <property type="protein sequence ID" value="WNZ27442.1"/>
    <property type="molecule type" value="Genomic_DNA"/>
</dbReference>
<sequence>MDLYRRRQLSSWGDAIWAFQDWLELANLQRQNQMLVEELQQKSLKEQTAQTVDPN</sequence>
<dbReference type="AlphaFoldDB" id="A0AA96WK75"/>
<accession>A0AA96WK75</accession>
<gene>
    <name evidence="1" type="ORF">HJG54_31685</name>
</gene>
<reference evidence="1" key="1">
    <citation type="submission" date="2020-05" db="EMBL/GenBank/DDBJ databases">
        <authorList>
            <person name="Zhu T."/>
            <person name="Keshari N."/>
            <person name="Lu X."/>
        </authorList>
    </citation>
    <scope>NUCLEOTIDE SEQUENCE</scope>
    <source>
        <strain evidence="1">NK1-12</strain>
    </source>
</reference>
<protein>
    <submittedName>
        <fullName evidence="1">Uncharacterized protein</fullName>
    </submittedName>
</protein>
<proteinExistence type="predicted"/>
<organism evidence="1">
    <name type="scientific">Leptolyngbya sp. NK1-12</name>
    <dbReference type="NCBI Taxonomy" id="2547451"/>
    <lineage>
        <taxon>Bacteria</taxon>
        <taxon>Bacillati</taxon>
        <taxon>Cyanobacteriota</taxon>
        <taxon>Cyanophyceae</taxon>
        <taxon>Leptolyngbyales</taxon>
        <taxon>Leptolyngbyaceae</taxon>
        <taxon>Leptolyngbya group</taxon>
        <taxon>Leptolyngbya</taxon>
    </lineage>
</organism>